<dbReference type="KEGG" id="ota:OT_ostta06g02810"/>
<dbReference type="GeneID" id="9835420"/>
<comment type="similarity">
    <text evidence="2">Belongs to the CIA30 family.</text>
</comment>
<dbReference type="GO" id="GO:0005739">
    <property type="term" value="C:mitochondrion"/>
    <property type="evidence" value="ECO:0007669"/>
    <property type="project" value="UniProtKB-SubCell"/>
</dbReference>
<accession>A0A090M6X0</accession>
<dbReference type="PANTHER" id="PTHR13194">
    <property type="entry name" value="COMPLEX I INTERMEDIATE-ASSOCIATED PROTEIN 30"/>
    <property type="match status" value="1"/>
</dbReference>
<protein>
    <submittedName>
        <fullName evidence="6">NADH:ubiquinone oxidoreductase intermediate-associated protein 30</fullName>
    </submittedName>
</protein>
<dbReference type="STRING" id="70448.A0A090M6X0"/>
<dbReference type="GO" id="GO:0032981">
    <property type="term" value="P:mitochondrial respiratory chain complex I assembly"/>
    <property type="evidence" value="ECO:0007669"/>
    <property type="project" value="TreeGrafter"/>
</dbReference>
<gene>
    <name evidence="6" type="ORF">OT_ostta06g02810</name>
</gene>
<dbReference type="RefSeq" id="XP_003079918.2">
    <property type="nucleotide sequence ID" value="XM_003079870.2"/>
</dbReference>
<reference evidence="6 7" key="2">
    <citation type="journal article" date="2014" name="BMC Genomics">
        <title>An improved genome of the model marine alga Ostreococcus tauri unfolds by assessing Illumina de novo assemblies.</title>
        <authorList>
            <person name="Blanc-Mathieu R."/>
            <person name="Verhelst B."/>
            <person name="Derelle E."/>
            <person name="Rombauts S."/>
            <person name="Bouget F.Y."/>
            <person name="Carre I."/>
            <person name="Chateau A."/>
            <person name="Eyre-Walker A."/>
            <person name="Grimsley N."/>
            <person name="Moreau H."/>
            <person name="Piegu B."/>
            <person name="Rivals E."/>
            <person name="Schackwitz W."/>
            <person name="Van de Peer Y."/>
            <person name="Piganeau G."/>
        </authorList>
    </citation>
    <scope>NUCLEOTIDE SEQUENCE [LARGE SCALE GENOMIC DNA]</scope>
    <source>
        <strain evidence="7">OTTH 0595 / CCAP 157/2 / RCC745</strain>
    </source>
</reference>
<dbReference type="SUPFAM" id="SSF49785">
    <property type="entry name" value="Galactose-binding domain-like"/>
    <property type="match status" value="1"/>
</dbReference>
<dbReference type="InterPro" id="IPR008979">
    <property type="entry name" value="Galactose-bd-like_sf"/>
</dbReference>
<reference evidence="7" key="1">
    <citation type="journal article" date="2006" name="Proc. Natl. Acad. Sci. U.S.A.">
        <title>Genome analysis of the smallest free-living eukaryote Ostreococcus tauri unveils many unique features.</title>
        <authorList>
            <person name="Derelle E."/>
            <person name="Ferraz C."/>
            <person name="Rombauts S."/>
            <person name="Rouze P."/>
            <person name="Worden A.Z."/>
            <person name="Robbens S."/>
            <person name="Partensky F."/>
            <person name="Degroeve S."/>
            <person name="Echeynie S."/>
            <person name="Cooke R."/>
            <person name="Saeys Y."/>
            <person name="Wuyts J."/>
            <person name="Jabbari K."/>
            <person name="Bowler C."/>
            <person name="Panaud O."/>
            <person name="Piegu B."/>
            <person name="Ball S.G."/>
            <person name="Ral J.-P."/>
            <person name="Bouget F.-Y."/>
            <person name="Piganeau G."/>
            <person name="De Baets B."/>
            <person name="Picard A."/>
            <person name="Delseny M."/>
            <person name="Demaille J."/>
            <person name="Van de Peer Y."/>
            <person name="Moreau H."/>
        </authorList>
    </citation>
    <scope>NUCLEOTIDE SEQUENCE [LARGE SCALE GENOMIC DNA]</scope>
    <source>
        <strain evidence="7">OTTH 0595 / CCAP 157/2 / RCC745</strain>
    </source>
</reference>
<dbReference type="InterPro" id="IPR039131">
    <property type="entry name" value="NDUFAF1"/>
</dbReference>
<dbReference type="OrthoDB" id="42561at2759"/>
<keyword evidence="3" id="KW-0496">Mitochondrion</keyword>
<dbReference type="FunCoup" id="A0A090M6X0">
    <property type="interactions" value="1294"/>
</dbReference>
<dbReference type="Pfam" id="PF08547">
    <property type="entry name" value="CIA30"/>
    <property type="match status" value="1"/>
</dbReference>
<name>A0A090M6X0_OSTTA</name>
<evidence type="ECO:0000313" key="6">
    <source>
        <dbReference type="EMBL" id="CEF98402.1"/>
    </source>
</evidence>
<evidence type="ECO:0000256" key="3">
    <source>
        <dbReference type="ARBA" id="ARBA00023128"/>
    </source>
</evidence>
<dbReference type="PANTHER" id="PTHR13194:SF18">
    <property type="entry name" value="COMPLEX I INTERMEDIATE-ASSOCIATED PROTEIN 30, MITOCHONDRIAL"/>
    <property type="match status" value="1"/>
</dbReference>
<comment type="caution">
    <text evidence="6">The sequence shown here is derived from an EMBL/GenBank/DDBJ whole genome shotgun (WGS) entry which is preliminary data.</text>
</comment>
<sequence length="324" mass="35292">MSRALRSLSRVLARASVASRAKDSNAVQSSATTSRVRSFTSTSEPAPWWSASPSGRVATVVSAFATKSDRERWTTFGDFEHGGASTCVLVPGDDAEETDESEGQVDARFIAERFSTIRGTISSEIPGHGGDGPSTTRLRRSGFAGARMLALQPTLFVPDPTLDLDAYDALSYRVRGDGRSYVASVVTENWMTETTSEDAWLATFHPPPNEWVDIVIPIEAFTQTFRGRAMVGEHSRMSASRVVRLAIAVAGSASENLEERRENDGPFRLDVHSIVGLRMTEEEMDAHAASRRGDHTKYPLGGFALLAHTFTHTGSDDDDDDDVF</sequence>
<dbReference type="InParanoid" id="A0A090M6X0"/>
<evidence type="ECO:0000259" key="5">
    <source>
        <dbReference type="Pfam" id="PF08547"/>
    </source>
</evidence>
<dbReference type="InterPro" id="IPR013857">
    <property type="entry name" value="NADH-UbQ_OxRdtase-assoc_prot30"/>
</dbReference>
<feature type="domain" description="NADH:ubiquinone oxidoreductase intermediate-associated protein 30" evidence="5">
    <location>
        <begin position="64"/>
        <end position="271"/>
    </location>
</feature>
<dbReference type="AlphaFoldDB" id="A0A090M6X0"/>
<evidence type="ECO:0000256" key="2">
    <source>
        <dbReference type="ARBA" id="ARBA00007884"/>
    </source>
</evidence>
<keyword evidence="7" id="KW-1185">Reference proteome</keyword>
<keyword evidence="4" id="KW-0143">Chaperone</keyword>
<evidence type="ECO:0000313" key="7">
    <source>
        <dbReference type="Proteomes" id="UP000009170"/>
    </source>
</evidence>
<proteinExistence type="inferred from homology"/>
<dbReference type="EMBL" id="CAID01000006">
    <property type="protein sequence ID" value="CEF98402.1"/>
    <property type="molecule type" value="Genomic_DNA"/>
</dbReference>
<dbReference type="Proteomes" id="UP000009170">
    <property type="component" value="Unassembled WGS sequence"/>
</dbReference>
<comment type="subcellular location">
    <subcellularLocation>
        <location evidence="1">Mitochondrion</location>
    </subcellularLocation>
</comment>
<evidence type="ECO:0000256" key="1">
    <source>
        <dbReference type="ARBA" id="ARBA00004173"/>
    </source>
</evidence>
<evidence type="ECO:0000256" key="4">
    <source>
        <dbReference type="ARBA" id="ARBA00023186"/>
    </source>
</evidence>
<dbReference type="GO" id="GO:0051082">
    <property type="term" value="F:unfolded protein binding"/>
    <property type="evidence" value="ECO:0007669"/>
    <property type="project" value="TreeGrafter"/>
</dbReference>
<dbReference type="GO" id="GO:0006120">
    <property type="term" value="P:mitochondrial electron transport, NADH to ubiquinone"/>
    <property type="evidence" value="ECO:0007669"/>
    <property type="project" value="TreeGrafter"/>
</dbReference>
<organism evidence="6 7">
    <name type="scientific">Ostreococcus tauri</name>
    <name type="common">Marine green alga</name>
    <dbReference type="NCBI Taxonomy" id="70448"/>
    <lineage>
        <taxon>Eukaryota</taxon>
        <taxon>Viridiplantae</taxon>
        <taxon>Chlorophyta</taxon>
        <taxon>Mamiellophyceae</taxon>
        <taxon>Mamiellales</taxon>
        <taxon>Bathycoccaceae</taxon>
        <taxon>Ostreococcus</taxon>
    </lineage>
</organism>